<dbReference type="AlphaFoldDB" id="A0A8J3Z758"/>
<keyword evidence="3" id="KW-1185">Reference proteome</keyword>
<protein>
    <submittedName>
        <fullName evidence="2">Uncharacterized protein</fullName>
    </submittedName>
</protein>
<gene>
    <name evidence="2" type="ORF">Vau01_036390</name>
</gene>
<dbReference type="RefSeq" id="WP_203993913.1">
    <property type="nucleotide sequence ID" value="NZ_BOPG01000023.1"/>
</dbReference>
<evidence type="ECO:0000256" key="1">
    <source>
        <dbReference type="SAM" id="MobiDB-lite"/>
    </source>
</evidence>
<sequence>MEPLYRRVNTRARNVRHRHGGDFRHRRNTEAERVSDATRGPMKRQRRGLDYTPLFRFLLSKVGEDWDEVFGDAAKRLDRTEPVFWLVARQPHERQAYVRVGESTYYSGLFVDDGNRLRKVDPELGPESMSRSCECCTHTFNGVRFGER</sequence>
<evidence type="ECO:0000313" key="3">
    <source>
        <dbReference type="Proteomes" id="UP000612585"/>
    </source>
</evidence>
<accession>A0A8J3Z758</accession>
<feature type="compositionally biased region" description="Basic residues" evidence="1">
    <location>
        <begin position="8"/>
        <end position="19"/>
    </location>
</feature>
<reference evidence="2" key="1">
    <citation type="submission" date="2021-01" db="EMBL/GenBank/DDBJ databases">
        <title>Whole genome shotgun sequence of Virgisporangium aurantiacum NBRC 16421.</title>
        <authorList>
            <person name="Komaki H."/>
            <person name="Tamura T."/>
        </authorList>
    </citation>
    <scope>NUCLEOTIDE SEQUENCE</scope>
    <source>
        <strain evidence="2">NBRC 16421</strain>
    </source>
</reference>
<evidence type="ECO:0000313" key="2">
    <source>
        <dbReference type="EMBL" id="GIJ56123.1"/>
    </source>
</evidence>
<dbReference type="Proteomes" id="UP000612585">
    <property type="component" value="Unassembled WGS sequence"/>
</dbReference>
<feature type="compositionally biased region" description="Basic and acidic residues" evidence="1">
    <location>
        <begin position="20"/>
        <end position="36"/>
    </location>
</feature>
<organism evidence="2 3">
    <name type="scientific">Virgisporangium aurantiacum</name>
    <dbReference type="NCBI Taxonomy" id="175570"/>
    <lineage>
        <taxon>Bacteria</taxon>
        <taxon>Bacillati</taxon>
        <taxon>Actinomycetota</taxon>
        <taxon>Actinomycetes</taxon>
        <taxon>Micromonosporales</taxon>
        <taxon>Micromonosporaceae</taxon>
        <taxon>Virgisporangium</taxon>
    </lineage>
</organism>
<comment type="caution">
    <text evidence="2">The sequence shown here is derived from an EMBL/GenBank/DDBJ whole genome shotgun (WGS) entry which is preliminary data.</text>
</comment>
<proteinExistence type="predicted"/>
<feature type="region of interest" description="Disordered" evidence="1">
    <location>
        <begin position="1"/>
        <end position="43"/>
    </location>
</feature>
<name>A0A8J3Z758_9ACTN</name>
<dbReference type="EMBL" id="BOPG01000023">
    <property type="protein sequence ID" value="GIJ56123.1"/>
    <property type="molecule type" value="Genomic_DNA"/>
</dbReference>